<organism evidence="1 2">
    <name type="scientific">Mycoplasmopsis columboralis</name>
    <dbReference type="NCBI Taxonomy" id="171282"/>
    <lineage>
        <taxon>Bacteria</taxon>
        <taxon>Bacillati</taxon>
        <taxon>Mycoplasmatota</taxon>
        <taxon>Mycoplasmoidales</taxon>
        <taxon>Metamycoplasmataceae</taxon>
        <taxon>Mycoplasmopsis</taxon>
    </lineage>
</organism>
<gene>
    <name evidence="1" type="ORF">NCTC10179_00316</name>
</gene>
<name>A0A449B6B7_9BACT</name>
<sequence length="169" mass="20119">MPRKQKINSLEVEYQNMIYADYHALKKSSFFVDFEKLINTFEVQENLSKTSNKWKNILAKINSFKKERKNVIFTKFTIRWNRNEKFSLTQLVPTISLIDSNSLDINLKNSSDEQENYILVKFNEFIIDLIDKGYILEIFQDTILLLDKSSRNYKILFSEELLKNESPEN</sequence>
<evidence type="ECO:0000313" key="2">
    <source>
        <dbReference type="Proteomes" id="UP000289497"/>
    </source>
</evidence>
<reference evidence="1 2" key="1">
    <citation type="submission" date="2019-01" db="EMBL/GenBank/DDBJ databases">
        <authorList>
            <consortium name="Pathogen Informatics"/>
        </authorList>
    </citation>
    <scope>NUCLEOTIDE SEQUENCE [LARGE SCALE GENOMIC DNA]</scope>
    <source>
        <strain evidence="1 2">NCTC10179</strain>
    </source>
</reference>
<keyword evidence="2" id="KW-1185">Reference proteome</keyword>
<dbReference type="InterPro" id="IPR021222">
    <property type="entry name" value="DUF2714"/>
</dbReference>
<dbReference type="Proteomes" id="UP000289497">
    <property type="component" value="Chromosome"/>
</dbReference>
<evidence type="ECO:0000313" key="1">
    <source>
        <dbReference type="EMBL" id="VEU76146.1"/>
    </source>
</evidence>
<dbReference type="AlphaFoldDB" id="A0A449B6B7"/>
<dbReference type="RefSeq" id="WP_036433859.1">
    <property type="nucleotide sequence ID" value="NZ_LR215039.1"/>
</dbReference>
<proteinExistence type="predicted"/>
<dbReference type="KEGG" id="mcou:NCTC10179_00316"/>
<accession>A0A449B6B7</accession>
<dbReference type="EMBL" id="LR215039">
    <property type="protein sequence ID" value="VEU76146.1"/>
    <property type="molecule type" value="Genomic_DNA"/>
</dbReference>
<dbReference type="OrthoDB" id="398390at2"/>
<dbReference type="Pfam" id="PF10896">
    <property type="entry name" value="DUF2714"/>
    <property type="match status" value="1"/>
</dbReference>
<protein>
    <submittedName>
        <fullName evidence="1">Protein of uncharacterized function (DUF2714)</fullName>
    </submittedName>
</protein>